<gene>
    <name evidence="2" type="ORF">HMPREF3213_01823</name>
</gene>
<evidence type="ECO:0000256" key="1">
    <source>
        <dbReference type="SAM" id="Phobius"/>
    </source>
</evidence>
<sequence length="187" mass="20716">MGNQPLEKKKSAKNASRLTRRMALLAMLAALSVAGRILMASIPNVQPCTVIIICSSFVFGIRFGLALAFLIVFGSDMFLGMGLFAIMQFLAWGSIAVLSGLLGKKELYKKIPHLVLCLYAAFTGFLFGFMVSLNYLFIGGPFAFWTYYLGGLLFDSYHAVGNFFFYLILGPILIKLITKEKARIDRI</sequence>
<organism evidence="2 3">
    <name type="scientific">Heyndrickxia coagulans</name>
    <name type="common">Weizmannia coagulans</name>
    <dbReference type="NCBI Taxonomy" id="1398"/>
    <lineage>
        <taxon>Bacteria</taxon>
        <taxon>Bacillati</taxon>
        <taxon>Bacillota</taxon>
        <taxon>Bacilli</taxon>
        <taxon>Bacillales</taxon>
        <taxon>Bacillaceae</taxon>
        <taxon>Heyndrickxia</taxon>
    </lineage>
</organism>
<evidence type="ECO:0000313" key="3">
    <source>
        <dbReference type="Proteomes" id="UP000070376"/>
    </source>
</evidence>
<dbReference type="EMBL" id="LRPN01000064">
    <property type="protein sequence ID" value="KWZ82133.1"/>
    <property type="molecule type" value="Genomic_DNA"/>
</dbReference>
<reference evidence="3" key="1">
    <citation type="submission" date="2016-01" db="EMBL/GenBank/DDBJ databases">
        <authorList>
            <person name="Mitreva M."/>
            <person name="Pepin K.H."/>
            <person name="Mihindukulasuriya K.A."/>
            <person name="Fulton R."/>
            <person name="Fronick C."/>
            <person name="O'Laughlin M."/>
            <person name="Miner T."/>
            <person name="Herter B."/>
            <person name="Rosa B.A."/>
            <person name="Cordes M."/>
            <person name="Tomlinson C."/>
            <person name="Wollam A."/>
            <person name="Palsikar V.B."/>
            <person name="Mardis E.R."/>
            <person name="Wilson R.K."/>
        </authorList>
    </citation>
    <scope>NUCLEOTIDE SEQUENCE [LARGE SCALE GENOMIC DNA]</scope>
    <source>
        <strain evidence="3">GED7749B</strain>
    </source>
</reference>
<dbReference type="RefSeq" id="WP_061086805.1">
    <property type="nucleotide sequence ID" value="NZ_CP026649.1"/>
</dbReference>
<feature type="transmembrane region" description="Helical" evidence="1">
    <location>
        <begin position="50"/>
        <end position="72"/>
    </location>
</feature>
<dbReference type="Gene3D" id="1.10.1760.20">
    <property type="match status" value="1"/>
</dbReference>
<proteinExistence type="predicted"/>
<feature type="transmembrane region" description="Helical" evidence="1">
    <location>
        <begin position="114"/>
        <end position="137"/>
    </location>
</feature>
<comment type="caution">
    <text evidence="2">The sequence shown here is derived from an EMBL/GenBank/DDBJ whole genome shotgun (WGS) entry which is preliminary data.</text>
</comment>
<dbReference type="PATRIC" id="fig|1398.22.peg.1829"/>
<feature type="transmembrane region" description="Helical" evidence="1">
    <location>
        <begin position="78"/>
        <end position="102"/>
    </location>
</feature>
<accession>A0A133KRE4</accession>
<protein>
    <recommendedName>
        <fullName evidence="4">ECF transporter S component</fullName>
    </recommendedName>
</protein>
<dbReference type="Proteomes" id="UP000070376">
    <property type="component" value="Unassembled WGS sequence"/>
</dbReference>
<dbReference type="AlphaFoldDB" id="A0A133KRE4"/>
<evidence type="ECO:0000313" key="2">
    <source>
        <dbReference type="EMBL" id="KWZ82133.1"/>
    </source>
</evidence>
<name>A0A133KRE4_HEYCO</name>
<keyword evidence="1" id="KW-0812">Transmembrane</keyword>
<feature type="transmembrane region" description="Helical" evidence="1">
    <location>
        <begin position="157"/>
        <end position="177"/>
    </location>
</feature>
<feature type="transmembrane region" description="Helical" evidence="1">
    <location>
        <begin position="20"/>
        <end position="38"/>
    </location>
</feature>
<evidence type="ECO:0008006" key="4">
    <source>
        <dbReference type="Google" id="ProtNLM"/>
    </source>
</evidence>
<keyword evidence="1" id="KW-1133">Transmembrane helix</keyword>
<keyword evidence="1" id="KW-0472">Membrane</keyword>